<dbReference type="Gene3D" id="2.40.100.10">
    <property type="entry name" value="Cyclophilin-like"/>
    <property type="match status" value="1"/>
</dbReference>
<accession>A0A1Y1X715</accession>
<keyword evidence="4" id="KW-0413">Isomerase</keyword>
<dbReference type="InterPro" id="IPR029000">
    <property type="entry name" value="Cyclophilin-like_dom_sf"/>
</dbReference>
<evidence type="ECO:0000259" key="5">
    <source>
        <dbReference type="PROSITE" id="PS50072"/>
    </source>
</evidence>
<gene>
    <name evidence="6" type="ORF">BCR32DRAFT_293233</name>
</gene>
<dbReference type="PANTHER" id="PTHR11071:SF561">
    <property type="entry name" value="PEPTIDYL-PROLYL CIS-TRANS ISOMERASE D-RELATED"/>
    <property type="match status" value="1"/>
</dbReference>
<evidence type="ECO:0000256" key="3">
    <source>
        <dbReference type="ARBA" id="ARBA00023110"/>
    </source>
</evidence>
<dbReference type="Proteomes" id="UP000193944">
    <property type="component" value="Unassembled WGS sequence"/>
</dbReference>
<evidence type="ECO:0000313" key="6">
    <source>
        <dbReference type="EMBL" id="ORX81560.1"/>
    </source>
</evidence>
<evidence type="ECO:0000256" key="1">
    <source>
        <dbReference type="ARBA" id="ARBA00000971"/>
    </source>
</evidence>
<evidence type="ECO:0000256" key="4">
    <source>
        <dbReference type="ARBA" id="ARBA00023235"/>
    </source>
</evidence>
<protein>
    <recommendedName>
        <fullName evidence="2">peptidylprolyl isomerase</fullName>
        <ecNumber evidence="2">5.2.1.8</ecNumber>
    </recommendedName>
</protein>
<dbReference type="STRING" id="1754192.A0A1Y1X715"/>
<dbReference type="AlphaFoldDB" id="A0A1Y1X715"/>
<dbReference type="InterPro" id="IPR002130">
    <property type="entry name" value="Cyclophilin-type_PPIase_dom"/>
</dbReference>
<dbReference type="EC" id="5.2.1.8" evidence="2"/>
<evidence type="ECO:0000256" key="2">
    <source>
        <dbReference type="ARBA" id="ARBA00013194"/>
    </source>
</evidence>
<dbReference type="EMBL" id="MCFG01000116">
    <property type="protein sequence ID" value="ORX81560.1"/>
    <property type="molecule type" value="Genomic_DNA"/>
</dbReference>
<sequence length="354" mass="41899">MSLMVNFPSKFDIYGVVNSTIYQKTKILVEFLNNNNSGDKANINPMDPFEFSEYKIKLKKEGKICSDEQSIIIIRNDDELFSFNEFLRWMRKNSNFKDEFPEDRRLEFLAEKEQDDYLVELQKKHPLLYLDITIEDRPAGQFIIKLFQNKCPKTSKWFYNYFKKDSEISYNGVRFERLVHNGWIQSGEFQQDGVRIIDNIPIENFVIQHSTRGIVSLCNLGPPNPTENSSPFMIQFKENPFFNKKYVALGKLVFGYSLLDQIEKIPTTYEKPINEIRISKAGIWQSVNQSIKPPEYKEFIDEVKPEVLRNWFIKTNESIHYPKDYQEKLKQQKLQLEQDQQSNLEADSLIIEYL</sequence>
<comment type="catalytic activity">
    <reaction evidence="1">
        <text>[protein]-peptidylproline (omega=180) = [protein]-peptidylproline (omega=0)</text>
        <dbReference type="Rhea" id="RHEA:16237"/>
        <dbReference type="Rhea" id="RHEA-COMP:10747"/>
        <dbReference type="Rhea" id="RHEA-COMP:10748"/>
        <dbReference type="ChEBI" id="CHEBI:83833"/>
        <dbReference type="ChEBI" id="CHEBI:83834"/>
        <dbReference type="EC" id="5.2.1.8"/>
    </reaction>
</comment>
<comment type="caution">
    <text evidence="6">The sequence shown here is derived from an EMBL/GenBank/DDBJ whole genome shotgun (WGS) entry which is preliminary data.</text>
</comment>
<dbReference type="Pfam" id="PF00160">
    <property type="entry name" value="Pro_isomerase"/>
    <property type="match status" value="1"/>
</dbReference>
<organism evidence="6 7">
    <name type="scientific">Anaeromyces robustus</name>
    <dbReference type="NCBI Taxonomy" id="1754192"/>
    <lineage>
        <taxon>Eukaryota</taxon>
        <taxon>Fungi</taxon>
        <taxon>Fungi incertae sedis</taxon>
        <taxon>Chytridiomycota</taxon>
        <taxon>Chytridiomycota incertae sedis</taxon>
        <taxon>Neocallimastigomycetes</taxon>
        <taxon>Neocallimastigales</taxon>
        <taxon>Neocallimastigaceae</taxon>
        <taxon>Anaeromyces</taxon>
    </lineage>
</organism>
<dbReference type="SUPFAM" id="SSF50891">
    <property type="entry name" value="Cyclophilin-like"/>
    <property type="match status" value="1"/>
</dbReference>
<dbReference type="PANTHER" id="PTHR11071">
    <property type="entry name" value="PEPTIDYL-PROLYL CIS-TRANS ISOMERASE"/>
    <property type="match status" value="1"/>
</dbReference>
<feature type="domain" description="PPIase cyclophilin-type" evidence="5">
    <location>
        <begin position="129"/>
        <end position="283"/>
    </location>
</feature>
<reference evidence="6 7" key="2">
    <citation type="submission" date="2016-08" db="EMBL/GenBank/DDBJ databases">
        <title>Pervasive Adenine N6-methylation of Active Genes in Fungi.</title>
        <authorList>
            <consortium name="DOE Joint Genome Institute"/>
            <person name="Mondo S.J."/>
            <person name="Dannebaum R.O."/>
            <person name="Kuo R.C."/>
            <person name="Labutti K."/>
            <person name="Haridas S."/>
            <person name="Kuo A."/>
            <person name="Salamov A."/>
            <person name="Ahrendt S.R."/>
            <person name="Lipzen A."/>
            <person name="Sullivan W."/>
            <person name="Andreopoulos W.B."/>
            <person name="Clum A."/>
            <person name="Lindquist E."/>
            <person name="Daum C."/>
            <person name="Ramamoorthy G.K."/>
            <person name="Gryganskyi A."/>
            <person name="Culley D."/>
            <person name="Magnuson J.K."/>
            <person name="James T.Y."/>
            <person name="O'Malley M.A."/>
            <person name="Stajich J.E."/>
            <person name="Spatafora J.W."/>
            <person name="Visel A."/>
            <person name="Grigoriev I.V."/>
        </authorList>
    </citation>
    <scope>NUCLEOTIDE SEQUENCE [LARGE SCALE GENOMIC DNA]</scope>
    <source>
        <strain evidence="6 7">S4</strain>
    </source>
</reference>
<dbReference type="GO" id="GO:0003755">
    <property type="term" value="F:peptidyl-prolyl cis-trans isomerase activity"/>
    <property type="evidence" value="ECO:0007669"/>
    <property type="project" value="UniProtKB-KW"/>
</dbReference>
<name>A0A1Y1X715_9FUNG</name>
<keyword evidence="7" id="KW-1185">Reference proteome</keyword>
<proteinExistence type="predicted"/>
<dbReference type="GO" id="GO:0005737">
    <property type="term" value="C:cytoplasm"/>
    <property type="evidence" value="ECO:0007669"/>
    <property type="project" value="TreeGrafter"/>
</dbReference>
<dbReference type="OrthoDB" id="408413at2759"/>
<evidence type="ECO:0000313" key="7">
    <source>
        <dbReference type="Proteomes" id="UP000193944"/>
    </source>
</evidence>
<reference evidence="6 7" key="1">
    <citation type="submission" date="2016-08" db="EMBL/GenBank/DDBJ databases">
        <title>A Parts List for Fungal Cellulosomes Revealed by Comparative Genomics.</title>
        <authorList>
            <consortium name="DOE Joint Genome Institute"/>
            <person name="Haitjema C.H."/>
            <person name="Gilmore S.P."/>
            <person name="Henske J.K."/>
            <person name="Solomon K.V."/>
            <person name="De Groot R."/>
            <person name="Kuo A."/>
            <person name="Mondo S.J."/>
            <person name="Salamov A.A."/>
            <person name="Labutti K."/>
            <person name="Zhao Z."/>
            <person name="Chiniquy J."/>
            <person name="Barry K."/>
            <person name="Brewer H.M."/>
            <person name="Purvine S.O."/>
            <person name="Wright A.T."/>
            <person name="Boxma B."/>
            <person name="Van Alen T."/>
            <person name="Hackstein J.H."/>
            <person name="Baker S.E."/>
            <person name="Grigoriev I.V."/>
            <person name="O'Malley M.A."/>
        </authorList>
    </citation>
    <scope>NUCLEOTIDE SEQUENCE [LARGE SCALE GENOMIC DNA]</scope>
    <source>
        <strain evidence="6 7">S4</strain>
    </source>
</reference>
<dbReference type="PROSITE" id="PS50072">
    <property type="entry name" value="CSA_PPIASE_2"/>
    <property type="match status" value="1"/>
</dbReference>
<keyword evidence="3" id="KW-0697">Rotamase</keyword>